<gene>
    <name evidence="6" type="ORF">DdX_07479</name>
</gene>
<dbReference type="EMBL" id="JAKKPZ010000010">
    <property type="protein sequence ID" value="KAI1716428.1"/>
    <property type="molecule type" value="Genomic_DNA"/>
</dbReference>
<evidence type="ECO:0000256" key="4">
    <source>
        <dbReference type="ARBA" id="ARBA00023242"/>
    </source>
</evidence>
<evidence type="ECO:0000256" key="5">
    <source>
        <dbReference type="SAM" id="MobiDB-lite"/>
    </source>
</evidence>
<sequence length="105" mass="11468">MDPNTITESKPEKSALDKPKSAPRAVPSPIPPTAVSAGPSNVAITNTQQQRASKYSQLGALIEEMGKDIRPTYTGNRNCQERLKRSVAHARLLARECLAELEKNK</sequence>
<dbReference type="Pfam" id="PF09806">
    <property type="entry name" value="CDK2AP"/>
    <property type="match status" value="1"/>
</dbReference>
<dbReference type="GO" id="GO:0005737">
    <property type="term" value="C:cytoplasm"/>
    <property type="evidence" value="ECO:0007669"/>
    <property type="project" value="TreeGrafter"/>
</dbReference>
<dbReference type="AlphaFoldDB" id="A0AAD4N6H8"/>
<organism evidence="6 7">
    <name type="scientific">Ditylenchus destructor</name>
    <dbReference type="NCBI Taxonomy" id="166010"/>
    <lineage>
        <taxon>Eukaryota</taxon>
        <taxon>Metazoa</taxon>
        <taxon>Ecdysozoa</taxon>
        <taxon>Nematoda</taxon>
        <taxon>Chromadorea</taxon>
        <taxon>Rhabditida</taxon>
        <taxon>Tylenchina</taxon>
        <taxon>Tylenchomorpha</taxon>
        <taxon>Sphaerularioidea</taxon>
        <taxon>Anguinidae</taxon>
        <taxon>Anguininae</taxon>
        <taxon>Ditylenchus</taxon>
    </lineage>
</organism>
<protein>
    <submittedName>
        <fullName evidence="6">Cyclin-dependent kinase 2-associated protein domain-containing protein</fullName>
    </submittedName>
</protein>
<feature type="region of interest" description="Disordered" evidence="5">
    <location>
        <begin position="1"/>
        <end position="50"/>
    </location>
</feature>
<dbReference type="Proteomes" id="UP001201812">
    <property type="component" value="Unassembled WGS sequence"/>
</dbReference>
<evidence type="ECO:0000313" key="7">
    <source>
        <dbReference type="Proteomes" id="UP001201812"/>
    </source>
</evidence>
<comment type="subcellular location">
    <subcellularLocation>
        <location evidence="1">Nucleus</location>
    </subcellularLocation>
</comment>
<evidence type="ECO:0000256" key="2">
    <source>
        <dbReference type="ARBA" id="ARBA00008485"/>
    </source>
</evidence>
<accession>A0AAD4N6H8</accession>
<comment type="similarity">
    <text evidence="2">Belongs to the CDK2AP family.</text>
</comment>
<dbReference type="GO" id="GO:0005634">
    <property type="term" value="C:nucleus"/>
    <property type="evidence" value="ECO:0007669"/>
    <property type="project" value="UniProtKB-SubCell"/>
</dbReference>
<keyword evidence="3" id="KW-0597">Phosphoprotein</keyword>
<dbReference type="Gene3D" id="6.10.140.1300">
    <property type="match status" value="1"/>
</dbReference>
<evidence type="ECO:0000256" key="3">
    <source>
        <dbReference type="ARBA" id="ARBA00022553"/>
    </source>
</evidence>
<feature type="compositionally biased region" description="Polar residues" evidence="5">
    <location>
        <begin position="38"/>
        <end position="50"/>
    </location>
</feature>
<keyword evidence="6" id="KW-0418">Kinase</keyword>
<keyword evidence="4" id="KW-0539">Nucleus</keyword>
<keyword evidence="6" id="KW-0808">Transferase</keyword>
<dbReference type="GO" id="GO:0016301">
    <property type="term" value="F:kinase activity"/>
    <property type="evidence" value="ECO:0007669"/>
    <property type="project" value="UniProtKB-KW"/>
</dbReference>
<comment type="caution">
    <text evidence="6">The sequence shown here is derived from an EMBL/GenBank/DDBJ whole genome shotgun (WGS) entry which is preliminary data.</text>
</comment>
<evidence type="ECO:0000313" key="6">
    <source>
        <dbReference type="EMBL" id="KAI1716428.1"/>
    </source>
</evidence>
<dbReference type="PANTHER" id="PTHR22607:SF3">
    <property type="entry name" value="CDK2-ASSOCIATED PROTEIN 1, ISOFORM B"/>
    <property type="match status" value="1"/>
</dbReference>
<proteinExistence type="inferred from homology"/>
<reference evidence="6" key="1">
    <citation type="submission" date="2022-01" db="EMBL/GenBank/DDBJ databases">
        <title>Genome Sequence Resource for Two Populations of Ditylenchus destructor, the Migratory Endoparasitic Phytonematode.</title>
        <authorList>
            <person name="Zhang H."/>
            <person name="Lin R."/>
            <person name="Xie B."/>
        </authorList>
    </citation>
    <scope>NUCLEOTIDE SEQUENCE</scope>
    <source>
        <strain evidence="6">BazhouSP</strain>
    </source>
</reference>
<evidence type="ECO:0000256" key="1">
    <source>
        <dbReference type="ARBA" id="ARBA00004123"/>
    </source>
</evidence>
<feature type="compositionally biased region" description="Basic and acidic residues" evidence="5">
    <location>
        <begin position="9"/>
        <end position="20"/>
    </location>
</feature>
<name>A0AAD4N6H8_9BILA</name>
<dbReference type="PANTHER" id="PTHR22607">
    <property type="entry name" value="DELETED IN ORAL CANCER 1/CDK2-ASSOCIATED PROTEIN 1"/>
    <property type="match status" value="1"/>
</dbReference>
<dbReference type="InterPro" id="IPR017266">
    <property type="entry name" value="DOC_1/2"/>
</dbReference>
<keyword evidence="7" id="KW-1185">Reference proteome</keyword>